<feature type="signal peptide" evidence="3">
    <location>
        <begin position="1"/>
        <end position="31"/>
    </location>
</feature>
<evidence type="ECO:0000256" key="1">
    <source>
        <dbReference type="ARBA" id="ARBA00008668"/>
    </source>
</evidence>
<evidence type="ECO:0000256" key="3">
    <source>
        <dbReference type="SAM" id="SignalP"/>
    </source>
</evidence>
<evidence type="ECO:0000256" key="2">
    <source>
        <dbReference type="ARBA" id="ARBA00023180"/>
    </source>
</evidence>
<proteinExistence type="inferred from homology"/>
<dbReference type="OrthoDB" id="1600564at2759"/>
<dbReference type="Pfam" id="PF00657">
    <property type="entry name" value="Lipase_GDSL"/>
    <property type="match status" value="1"/>
</dbReference>
<comment type="caution">
    <text evidence="4">The sequence shown here is derived from an EMBL/GenBank/DDBJ whole genome shotgun (WGS) entry which is preliminary data.</text>
</comment>
<reference evidence="4 5" key="1">
    <citation type="journal article" date="2019" name="Sci. Rep.">
        <title>A high-quality genome of Eragrostis curvula grass provides insights into Poaceae evolution and supports new strategies to enhance forage quality.</title>
        <authorList>
            <person name="Carballo J."/>
            <person name="Santos B.A.C.M."/>
            <person name="Zappacosta D."/>
            <person name="Garbus I."/>
            <person name="Selva J.P."/>
            <person name="Gallo C.A."/>
            <person name="Diaz A."/>
            <person name="Albertini E."/>
            <person name="Caccamo M."/>
            <person name="Echenique V."/>
        </authorList>
    </citation>
    <scope>NUCLEOTIDE SEQUENCE [LARGE SCALE GENOMIC DNA]</scope>
    <source>
        <strain evidence="5">cv. Victoria</strain>
        <tissue evidence="4">Leaf</tissue>
    </source>
</reference>
<dbReference type="Gene3D" id="3.40.50.1110">
    <property type="entry name" value="SGNH hydrolase"/>
    <property type="match status" value="1"/>
</dbReference>
<gene>
    <name evidence="4" type="ORF">EJB05_32594</name>
</gene>
<sequence>MRHFQSGHNEAHSSTLANFLLLCSFCYSIQSNYTSIFSFGDSYTDTSNLAILCGGPASTDFLISKPPYGMTSLGTPPAAPLTADWPSISSLKRWGSLSSRHCWQANQSFKQGVNFAVGGATALNQTFYVDRGFQDCFSVTYLHQLPARMVRCREAFALQLNPSFRSDANVHVLTDCTRVLPSFVECKEYFAKALFFVGELGWNDYGAMLLAGGTSVDAMRSHVPEIIESICAATEKIINESGKTVVVSGLTPMGCAPSILALMANQTGGGELEPDTGCLKDLNLLSKEHNQQLRRALTRLGGRHPGARVIYADLYAPVIDVAVSPERYGFNGTDGVLRACCGGGASKYGFDLTALCGMPGVSAGDPSTHTQAVWIATQSTPFSCREQHILRVLFHGCLLIASSTALKARPLIGSFERTSPGHPIQWDYGIIKNSKMAMLIFNL</sequence>
<feature type="non-terminal residue" evidence="4">
    <location>
        <position position="1"/>
    </location>
</feature>
<dbReference type="InterPro" id="IPR001087">
    <property type="entry name" value="GDSL"/>
</dbReference>
<dbReference type="EMBL" id="RWGY01000026">
    <property type="protein sequence ID" value="TVU22873.1"/>
    <property type="molecule type" value="Genomic_DNA"/>
</dbReference>
<keyword evidence="5" id="KW-1185">Reference proteome</keyword>
<dbReference type="PANTHER" id="PTHR22835:SF559">
    <property type="entry name" value="OS01G0215500 PROTEIN"/>
    <property type="match status" value="1"/>
</dbReference>
<dbReference type="PANTHER" id="PTHR22835">
    <property type="entry name" value="ZINC FINGER FYVE DOMAIN CONTAINING PROTEIN"/>
    <property type="match status" value="1"/>
</dbReference>
<accession>A0A5J9UGK6</accession>
<keyword evidence="3" id="KW-0732">Signal</keyword>
<feature type="chain" id="PRO_5023936397" description="GDSL esterase/lipase" evidence="3">
    <location>
        <begin position="32"/>
        <end position="443"/>
    </location>
</feature>
<organism evidence="4 5">
    <name type="scientific">Eragrostis curvula</name>
    <name type="common">weeping love grass</name>
    <dbReference type="NCBI Taxonomy" id="38414"/>
    <lineage>
        <taxon>Eukaryota</taxon>
        <taxon>Viridiplantae</taxon>
        <taxon>Streptophyta</taxon>
        <taxon>Embryophyta</taxon>
        <taxon>Tracheophyta</taxon>
        <taxon>Spermatophyta</taxon>
        <taxon>Magnoliopsida</taxon>
        <taxon>Liliopsida</taxon>
        <taxon>Poales</taxon>
        <taxon>Poaceae</taxon>
        <taxon>PACMAD clade</taxon>
        <taxon>Chloridoideae</taxon>
        <taxon>Eragrostideae</taxon>
        <taxon>Eragrostidinae</taxon>
        <taxon>Eragrostis</taxon>
    </lineage>
</organism>
<evidence type="ECO:0008006" key="6">
    <source>
        <dbReference type="Google" id="ProtNLM"/>
    </source>
</evidence>
<comment type="similarity">
    <text evidence="1">Belongs to the 'GDSL' lipolytic enzyme family.</text>
</comment>
<keyword evidence="2" id="KW-0325">Glycoprotein</keyword>
<evidence type="ECO:0000313" key="4">
    <source>
        <dbReference type="EMBL" id="TVU22873.1"/>
    </source>
</evidence>
<dbReference type="AlphaFoldDB" id="A0A5J9UGK6"/>
<evidence type="ECO:0000313" key="5">
    <source>
        <dbReference type="Proteomes" id="UP000324897"/>
    </source>
</evidence>
<protein>
    <recommendedName>
        <fullName evidence="6">GDSL esterase/lipase</fullName>
    </recommendedName>
</protein>
<dbReference type="Proteomes" id="UP000324897">
    <property type="component" value="Unassembled WGS sequence"/>
</dbReference>
<dbReference type="GO" id="GO:0016788">
    <property type="term" value="F:hydrolase activity, acting on ester bonds"/>
    <property type="evidence" value="ECO:0007669"/>
    <property type="project" value="InterPro"/>
</dbReference>
<dbReference type="InterPro" id="IPR036514">
    <property type="entry name" value="SGNH_hydro_sf"/>
</dbReference>
<name>A0A5J9UGK6_9POAL</name>
<dbReference type="Gramene" id="TVU22873">
    <property type="protein sequence ID" value="TVU22873"/>
    <property type="gene ID" value="EJB05_32594"/>
</dbReference>